<organism evidence="2 3">
    <name type="scientific">Stereocaulon virgatum</name>
    <dbReference type="NCBI Taxonomy" id="373712"/>
    <lineage>
        <taxon>Eukaryota</taxon>
        <taxon>Fungi</taxon>
        <taxon>Dikarya</taxon>
        <taxon>Ascomycota</taxon>
        <taxon>Pezizomycotina</taxon>
        <taxon>Lecanoromycetes</taxon>
        <taxon>OSLEUM clade</taxon>
        <taxon>Lecanoromycetidae</taxon>
        <taxon>Lecanorales</taxon>
        <taxon>Lecanorineae</taxon>
        <taxon>Stereocaulaceae</taxon>
        <taxon>Stereocaulon</taxon>
    </lineage>
</organism>
<dbReference type="Proteomes" id="UP001590950">
    <property type="component" value="Unassembled WGS sequence"/>
</dbReference>
<feature type="compositionally biased region" description="Low complexity" evidence="1">
    <location>
        <begin position="1095"/>
        <end position="1108"/>
    </location>
</feature>
<feature type="region of interest" description="Disordered" evidence="1">
    <location>
        <begin position="1092"/>
        <end position="1225"/>
    </location>
</feature>
<dbReference type="EMBL" id="JBEFKJ010000004">
    <property type="protein sequence ID" value="KAL2046197.1"/>
    <property type="molecule type" value="Genomic_DNA"/>
</dbReference>
<feature type="compositionally biased region" description="Basic and acidic residues" evidence="1">
    <location>
        <begin position="158"/>
        <end position="171"/>
    </location>
</feature>
<feature type="compositionally biased region" description="Basic and acidic residues" evidence="1">
    <location>
        <begin position="805"/>
        <end position="820"/>
    </location>
</feature>
<feature type="compositionally biased region" description="Polar residues" evidence="1">
    <location>
        <begin position="1109"/>
        <end position="1131"/>
    </location>
</feature>
<feature type="region of interest" description="Disordered" evidence="1">
    <location>
        <begin position="1240"/>
        <end position="1290"/>
    </location>
</feature>
<feature type="compositionally biased region" description="Acidic residues" evidence="1">
    <location>
        <begin position="1334"/>
        <end position="1346"/>
    </location>
</feature>
<proteinExistence type="predicted"/>
<accession>A0ABR4AK97</accession>
<feature type="compositionally biased region" description="Basic and acidic residues" evidence="1">
    <location>
        <begin position="268"/>
        <end position="277"/>
    </location>
</feature>
<feature type="compositionally biased region" description="Acidic residues" evidence="1">
    <location>
        <begin position="396"/>
        <end position="407"/>
    </location>
</feature>
<feature type="compositionally biased region" description="Polar residues" evidence="1">
    <location>
        <begin position="850"/>
        <end position="866"/>
    </location>
</feature>
<feature type="region of interest" description="Disordered" evidence="1">
    <location>
        <begin position="1313"/>
        <end position="1366"/>
    </location>
</feature>
<feature type="region of interest" description="Disordered" evidence="1">
    <location>
        <begin position="141"/>
        <end position="227"/>
    </location>
</feature>
<feature type="region of interest" description="Disordered" evidence="1">
    <location>
        <begin position="920"/>
        <end position="953"/>
    </location>
</feature>
<feature type="region of interest" description="Disordered" evidence="1">
    <location>
        <begin position="1027"/>
        <end position="1064"/>
    </location>
</feature>
<feature type="compositionally biased region" description="Polar residues" evidence="1">
    <location>
        <begin position="554"/>
        <end position="569"/>
    </location>
</feature>
<keyword evidence="3" id="KW-1185">Reference proteome</keyword>
<comment type="caution">
    <text evidence="2">The sequence shown here is derived from an EMBL/GenBank/DDBJ whole genome shotgun (WGS) entry which is preliminary data.</text>
</comment>
<feature type="compositionally biased region" description="Polar residues" evidence="1">
    <location>
        <begin position="192"/>
        <end position="210"/>
    </location>
</feature>
<feature type="compositionally biased region" description="Low complexity" evidence="1">
    <location>
        <begin position="1145"/>
        <end position="1165"/>
    </location>
</feature>
<feature type="region of interest" description="Disordered" evidence="1">
    <location>
        <begin position="554"/>
        <end position="582"/>
    </location>
</feature>
<feature type="compositionally biased region" description="Polar residues" evidence="1">
    <location>
        <begin position="968"/>
        <end position="983"/>
    </location>
</feature>
<reference evidence="2 3" key="1">
    <citation type="submission" date="2024-09" db="EMBL/GenBank/DDBJ databases">
        <title>Rethinking Asexuality: The Enigmatic Case of Functional Sexual Genes in Lepraria (Stereocaulaceae).</title>
        <authorList>
            <person name="Doellman M."/>
            <person name="Sun Y."/>
            <person name="Barcenas-Pena A."/>
            <person name="Lumbsch H.T."/>
            <person name="Grewe F."/>
        </authorList>
    </citation>
    <scope>NUCLEOTIDE SEQUENCE [LARGE SCALE GENOMIC DNA]</scope>
    <source>
        <strain evidence="2 3">Mercado 3170</strain>
    </source>
</reference>
<evidence type="ECO:0000313" key="2">
    <source>
        <dbReference type="EMBL" id="KAL2046197.1"/>
    </source>
</evidence>
<feature type="compositionally biased region" description="Acidic residues" evidence="1">
    <location>
        <begin position="1166"/>
        <end position="1175"/>
    </location>
</feature>
<evidence type="ECO:0008006" key="4">
    <source>
        <dbReference type="Google" id="ProtNLM"/>
    </source>
</evidence>
<sequence length="1378" mass="149153">MARLRLQIQVLPWQDPATFPSEDAYNNTIIKLPQCCLEDDTIEILLERARERWEKTYAGYGPLNEKEITTGHGEVLNMDDIVGNFLDDRGTAKEVPITSIVMVRRFPPNPSELLNLERIQRFGSLMPESAARPRKRLPYGALQGRQGDMESQTAEAQTRLEKRQRTQDMRLETALNPDRPILSREVQVEGSHPSQTSTAQGSIHQVTDSQRPPGKQHPDPYGTPSSLCLISPQYQITADQLHPSTIPDSPSSRGPQATKNAFKTIIDVDRETTKSESPELSLSLDEVPSHEQDGALVEHKIGNIDEVLPESTSGAAAVDQLNDNIDKSQSSAINPVLTSASESKSIEQPVDELVNSNNGGNQQRSGLSGVTSRPPLKRKQPSVDVVSRYQVRLETDGDIYDPIESDSDSFREKQHMHSVKRPRLNRSNSGRFTSPRVVLSLGKDSNEDVFLGGIPPSSHDNRRRTPSRESTVPSYNNTGTQQNDSLNQETGLDKLQNKASEQQEVTCAARATPDMSQLLSQTTTAGVQHTKTTAEASYKSTRNNRLEGLVSFKQVDSSEPSGHINSVRASDTEPHAEGARSEELADFDMGRQSKVKDIESAGNERLQMMKAKGNRLGDEKRTAERYERECKARDTALLNQAEKIALAADGAKLLEAESLGKRKPRRTLKPNTAAIVATPKNPISDPTALIETKLVSAASIAAAPKGAILSSATAKNASPSEHILHANASAATGATKISSASRLQRRDITSAEPKKRIYTPRTEKSKLRRKELDKKRADRVKAAKEENSFNGGRVNKRAQANANEVMHEAEESRESVKVGGKEMTANTYDIPMSDKAVQNSKPTSDDRSRQTSTLSDISSTTGQGRKTMTPALPRSFVTNPFSNQAEVMSSSLLAARSAKNLETPLRSALKQGSSAIRRSVSFKDGLENSPGPKSGKSLSAIKTDPNTPRSRPFKSMLEINEEILSGKSVQSKYPESTSSSNGSGRKLAKIPAARKEMIQMKLNVTRNMKGKGRIIDHPTPAELRAKTKIGNSSSSSSSGASVSSFLSDEVGPNGSSKKSARWTRSSFEEVTANLDSSDALIDPDIYKIKVETDNSTTPSLPVPSTSGSNTLSQQALSSRSPAQATRETMSLSSDSGDSGDDVGLESASGSGSFEDSSSHEGSSLSDESDSSSSDDSDNRLNGNAMPVASNGFEGAKVSSLSPKGTPVTQTSHRTSASGSPPLGITATYYPVKRINQTVDNQSQGELAKSVPSAFAQIPATEAESSEEKPATTTYPKLDRHGRLPNGTRPAYYRYPKLSELKKMAEAESVYRIPAFQNTAPAPTEDAESAKSSSEDEDSSSDNEETADGSHINSKSNPGGIPGLRGVIKLARLVRSVRQ</sequence>
<gene>
    <name evidence="2" type="ORF">N7G274_001644</name>
</gene>
<evidence type="ECO:0000256" key="1">
    <source>
        <dbReference type="SAM" id="MobiDB-lite"/>
    </source>
</evidence>
<feature type="compositionally biased region" description="Basic and acidic residues" evidence="1">
    <location>
        <begin position="570"/>
        <end position="582"/>
    </location>
</feature>
<feature type="compositionally biased region" description="Low complexity" evidence="1">
    <location>
        <begin position="355"/>
        <end position="369"/>
    </location>
</feature>
<feature type="compositionally biased region" description="Basic and acidic residues" evidence="1">
    <location>
        <begin position="744"/>
        <end position="787"/>
    </location>
</feature>
<evidence type="ECO:0000313" key="3">
    <source>
        <dbReference type="Proteomes" id="UP001590950"/>
    </source>
</evidence>
<feature type="region of interest" description="Disordered" evidence="1">
    <location>
        <begin position="735"/>
        <end position="877"/>
    </location>
</feature>
<feature type="region of interest" description="Disordered" evidence="1">
    <location>
        <begin position="268"/>
        <end position="288"/>
    </location>
</feature>
<feature type="region of interest" description="Disordered" evidence="1">
    <location>
        <begin position="446"/>
        <end position="486"/>
    </location>
</feature>
<protein>
    <recommendedName>
        <fullName evidence="4">Nucleolar protein Dnt1-like N-terminal domain-containing protein</fullName>
    </recommendedName>
</protein>
<feature type="compositionally biased region" description="Polar residues" evidence="1">
    <location>
        <begin position="1198"/>
        <end position="1218"/>
    </location>
</feature>
<feature type="region of interest" description="Disordered" evidence="1">
    <location>
        <begin position="968"/>
        <end position="987"/>
    </location>
</feature>
<feature type="region of interest" description="Disordered" evidence="1">
    <location>
        <begin position="338"/>
        <end position="432"/>
    </location>
</feature>
<feature type="compositionally biased region" description="Polar residues" evidence="1">
    <location>
        <begin position="468"/>
        <end position="486"/>
    </location>
</feature>
<feature type="compositionally biased region" description="Polar residues" evidence="1">
    <location>
        <begin position="1053"/>
        <end position="1064"/>
    </location>
</feature>
<name>A0ABR4AK97_9LECA</name>
<feature type="compositionally biased region" description="Low complexity" evidence="1">
    <location>
        <begin position="1032"/>
        <end position="1047"/>
    </location>
</feature>